<dbReference type="EMBL" id="CU928171">
    <property type="protein sequence ID" value="CAR24886.1"/>
    <property type="molecule type" value="Genomic_DNA"/>
</dbReference>
<proteinExistence type="predicted"/>
<feature type="domain" description="MAGE" evidence="2">
    <location>
        <begin position="26"/>
        <end position="274"/>
    </location>
</feature>
<gene>
    <name evidence="3" type="ordered locus">KLTH0G06578g</name>
</gene>
<dbReference type="Pfam" id="PF01454">
    <property type="entry name" value="MAGE"/>
    <property type="match status" value="1"/>
</dbReference>
<dbReference type="OMA" id="FMDINAI"/>
<sequence length="308" mass="34665">MSDSESEVNDYGNEKTIVVAKRVLRRFLSLCESQSTIISRTKLSTIIREVSSEENTRTVKFGAIYKAMNSLLQNSFGYQLWGLYSKPPKNTKGGKRPVPSRDHTPEINEINSGGGAVNLKERAQFFMLVSELPKAPTAFRSLLLEEGTKLYDDRIVDDDYIGNDLSMLPEDSFENAVATDESLVAQGLTFVVLVLILFSKNSILHQELVQHLLKFGIPQDGQKIPVLDITLNDFLSLLIKREYIHRTDERAQDGAQEVSFYRIGRKTQLEFDKKSLLAMCFKIMEPDAAQMAQLEKSIDLSIADAYGV</sequence>
<dbReference type="STRING" id="559295.C5DM75"/>
<evidence type="ECO:0000259" key="2">
    <source>
        <dbReference type="Pfam" id="PF01454"/>
    </source>
</evidence>
<dbReference type="InParanoid" id="C5DM75"/>
<name>C5DM75_LACTC</name>
<dbReference type="InterPro" id="IPR002190">
    <property type="entry name" value="MHD_dom"/>
</dbReference>
<dbReference type="HOGENOM" id="CLU_081930_0_0_1"/>
<organism evidence="3 4">
    <name type="scientific">Lachancea thermotolerans (strain ATCC 56472 / CBS 6340 / NRRL Y-8284)</name>
    <name type="common">Yeast</name>
    <name type="synonym">Kluyveromyces thermotolerans</name>
    <dbReference type="NCBI Taxonomy" id="559295"/>
    <lineage>
        <taxon>Eukaryota</taxon>
        <taxon>Fungi</taxon>
        <taxon>Dikarya</taxon>
        <taxon>Ascomycota</taxon>
        <taxon>Saccharomycotina</taxon>
        <taxon>Saccharomycetes</taxon>
        <taxon>Saccharomycetales</taxon>
        <taxon>Saccharomycetaceae</taxon>
        <taxon>Lachancea</taxon>
    </lineage>
</organism>
<accession>C5DM75</accession>
<feature type="region of interest" description="Disordered" evidence="1">
    <location>
        <begin position="89"/>
        <end position="113"/>
    </location>
</feature>
<dbReference type="OrthoDB" id="205198at2759"/>
<keyword evidence="4" id="KW-1185">Reference proteome</keyword>
<dbReference type="AlphaFoldDB" id="C5DM75"/>
<evidence type="ECO:0000313" key="3">
    <source>
        <dbReference type="EMBL" id="CAR24886.1"/>
    </source>
</evidence>
<evidence type="ECO:0000256" key="1">
    <source>
        <dbReference type="SAM" id="MobiDB-lite"/>
    </source>
</evidence>
<dbReference type="RefSeq" id="XP_002555323.1">
    <property type="nucleotide sequence ID" value="XM_002555277.1"/>
</dbReference>
<reference evidence="3 4" key="1">
    <citation type="journal article" date="2009" name="Genome Res.">
        <title>Comparative genomics of protoploid Saccharomycetaceae.</title>
        <authorList>
            <consortium name="The Genolevures Consortium"/>
            <person name="Souciet J.-L."/>
            <person name="Dujon B."/>
            <person name="Gaillardin C."/>
            <person name="Johnston M."/>
            <person name="Baret P.V."/>
            <person name="Cliften P."/>
            <person name="Sherman D.J."/>
            <person name="Weissenbach J."/>
            <person name="Westhof E."/>
            <person name="Wincker P."/>
            <person name="Jubin C."/>
            <person name="Poulain J."/>
            <person name="Barbe V."/>
            <person name="Segurens B."/>
            <person name="Artiguenave F."/>
            <person name="Anthouard V."/>
            <person name="Vacherie B."/>
            <person name="Val M.-E."/>
            <person name="Fulton R.S."/>
            <person name="Minx P."/>
            <person name="Wilson R."/>
            <person name="Durrens P."/>
            <person name="Jean G."/>
            <person name="Marck C."/>
            <person name="Martin T."/>
            <person name="Nikolski M."/>
            <person name="Rolland T."/>
            <person name="Seret M.-L."/>
            <person name="Casaregola S."/>
            <person name="Despons L."/>
            <person name="Fairhead C."/>
            <person name="Fischer G."/>
            <person name="Lafontaine I."/>
            <person name="Leh V."/>
            <person name="Lemaire M."/>
            <person name="de Montigny J."/>
            <person name="Neuveglise C."/>
            <person name="Thierry A."/>
            <person name="Blanc-Lenfle I."/>
            <person name="Bleykasten C."/>
            <person name="Diffels J."/>
            <person name="Fritsch E."/>
            <person name="Frangeul L."/>
            <person name="Goeffon A."/>
            <person name="Jauniaux N."/>
            <person name="Kachouri-Lafond R."/>
            <person name="Payen C."/>
            <person name="Potier S."/>
            <person name="Pribylova L."/>
            <person name="Ozanne C."/>
            <person name="Richard G.-F."/>
            <person name="Sacerdot C."/>
            <person name="Straub M.-L."/>
            <person name="Talla E."/>
        </authorList>
    </citation>
    <scope>NUCLEOTIDE SEQUENCE [LARGE SCALE GENOMIC DNA]</scope>
    <source>
        <strain evidence="4">ATCC 56472 / CBS 6340 / NRRL Y-8284</strain>
    </source>
</reference>
<dbReference type="Gene3D" id="1.10.10.1210">
    <property type="entry name" value="MAGE homology domain, winged helix WH2 motif"/>
    <property type="match status" value="1"/>
</dbReference>
<evidence type="ECO:0000313" key="4">
    <source>
        <dbReference type="Proteomes" id="UP000002036"/>
    </source>
</evidence>
<dbReference type="eggNOG" id="KOG4562">
    <property type="taxonomic scope" value="Eukaryota"/>
</dbReference>
<dbReference type="Proteomes" id="UP000002036">
    <property type="component" value="Chromosome G"/>
</dbReference>
<protein>
    <submittedName>
        <fullName evidence="3">KLTH0G06578p</fullName>
    </submittedName>
</protein>
<dbReference type="GeneID" id="8293592"/>
<dbReference type="FunCoup" id="C5DM75">
    <property type="interactions" value="60"/>
</dbReference>
<dbReference type="KEGG" id="lth:KLTH0G06578g"/>
<dbReference type="InterPro" id="IPR041899">
    <property type="entry name" value="MAGE_WH2"/>
</dbReference>